<dbReference type="Proteomes" id="UP000030008">
    <property type="component" value="Unassembled WGS sequence"/>
</dbReference>
<reference evidence="2 4" key="1">
    <citation type="submission" date="2014-08" db="EMBL/GenBank/DDBJ databases">
        <title>Clostridium innocuum, an unnegligible vancomycin-resistant pathogen causing extra-intestinal infections.</title>
        <authorList>
            <person name="Feng Y."/>
            <person name="Chiu C.-H."/>
        </authorList>
    </citation>
    <scope>NUCLEOTIDE SEQUENCE [LARGE SCALE GENOMIC DNA]</scope>
    <source>
        <strain evidence="2 4">AN88</strain>
    </source>
</reference>
<gene>
    <name evidence="2" type="ORF">CIAN88_04725</name>
    <name evidence="3" type="ORF">G4D54_22450</name>
</gene>
<dbReference type="EMBL" id="JQIF01000019">
    <property type="protein sequence ID" value="KGJ54241.1"/>
    <property type="molecule type" value="Genomic_DNA"/>
</dbReference>
<sequence>MRKMLFKKILSILDAIELQGVSLHDAPLRVYEEIAGEYYAMKLSEIRDLIGFLNEKKMLKTTPRGIDLTPAATIYAKSNQNSGVEALSIFESFIKDPLIFRYYHEQMRTNPFRDKQLVLEYVDRESLQLMLQTTLFEVVEEKLRFHPRLLKGISDILQEYSDEKVPLVSITLTALYTSSIVAHEDMRIDYKNTSYSMIDYKYKNIIHGIIPRKGIPHDRDETKALQVFYKDTLFHEFDHSCPICGINIPHMLIASHIKPFRDCAHIYEAIDHDNGLLLCRNHDYLFDQGYFTFDENGYIIFSEELLEKDNLDSAYSLRKNYRLAECYLSENRMKFMAYHREFIFRRNR</sequence>
<keyword evidence="2" id="KW-0378">Hydrolase</keyword>
<evidence type="ECO:0000313" key="5">
    <source>
        <dbReference type="Proteomes" id="UP000503330"/>
    </source>
</evidence>
<dbReference type="GeneID" id="61928361"/>
<protein>
    <submittedName>
        <fullName evidence="3">HNH endonuclease</fullName>
    </submittedName>
    <submittedName>
        <fullName evidence="2">Restriction endonuclease</fullName>
    </submittedName>
</protein>
<accession>A0A099I9H0</accession>
<organism evidence="2 4">
    <name type="scientific">Clostridium innocuum</name>
    <dbReference type="NCBI Taxonomy" id="1522"/>
    <lineage>
        <taxon>Bacteria</taxon>
        <taxon>Bacillati</taxon>
        <taxon>Bacillota</taxon>
        <taxon>Clostridia</taxon>
        <taxon>Eubacteriales</taxon>
        <taxon>Clostridiaceae</taxon>
        <taxon>Clostridium</taxon>
    </lineage>
</organism>
<keyword evidence="2" id="KW-0255">Endonuclease</keyword>
<dbReference type="GO" id="GO:0004519">
    <property type="term" value="F:endonuclease activity"/>
    <property type="evidence" value="ECO:0007669"/>
    <property type="project" value="UniProtKB-KW"/>
</dbReference>
<dbReference type="InterPro" id="IPR003615">
    <property type="entry name" value="HNH_nuc"/>
</dbReference>
<feature type="domain" description="HNH nuclease" evidence="1">
    <location>
        <begin position="241"/>
        <end position="294"/>
    </location>
</feature>
<dbReference type="AlphaFoldDB" id="A0A099I9H0"/>
<dbReference type="EMBL" id="CP048838">
    <property type="protein sequence ID" value="QJA05003.1"/>
    <property type="molecule type" value="Genomic_DNA"/>
</dbReference>
<dbReference type="Proteomes" id="UP000503330">
    <property type="component" value="Chromosome"/>
</dbReference>
<evidence type="ECO:0000313" key="3">
    <source>
        <dbReference type="EMBL" id="QJA05003.1"/>
    </source>
</evidence>
<keyword evidence="2" id="KW-0540">Nuclease</keyword>
<evidence type="ECO:0000259" key="1">
    <source>
        <dbReference type="Pfam" id="PF13391"/>
    </source>
</evidence>
<evidence type="ECO:0000313" key="4">
    <source>
        <dbReference type="Proteomes" id="UP000030008"/>
    </source>
</evidence>
<proteinExistence type="predicted"/>
<evidence type="ECO:0000313" key="2">
    <source>
        <dbReference type="EMBL" id="KGJ54241.1"/>
    </source>
</evidence>
<dbReference type="Pfam" id="PF13391">
    <property type="entry name" value="HNH_2"/>
    <property type="match status" value="1"/>
</dbReference>
<name>A0A099I9H0_CLOIN</name>
<reference evidence="3 5" key="2">
    <citation type="submission" date="2020-02" db="EMBL/GenBank/DDBJ databases">
        <authorList>
            <person name="Kociolek L.K."/>
            <person name="Ozer E.A."/>
        </authorList>
    </citation>
    <scope>NUCLEOTIDE SEQUENCE [LARGE SCALE GENOMIC DNA]</scope>
    <source>
        <strain evidence="3 5">ATCC 14501</strain>
    </source>
</reference>
<dbReference type="RefSeq" id="WP_002606537.1">
    <property type="nucleotide sequence ID" value="NZ_BAAACC010000014.1"/>
</dbReference>